<feature type="domain" description="Na+-translocating membrane potential-generating system MpsC" evidence="1">
    <location>
        <begin position="151"/>
        <end position="240"/>
    </location>
</feature>
<dbReference type="Proteomes" id="UP000234748">
    <property type="component" value="Unassembled WGS sequence"/>
</dbReference>
<comment type="caution">
    <text evidence="2">The sequence shown here is derived from an EMBL/GenBank/DDBJ whole genome shotgun (WGS) entry which is preliminary data.</text>
</comment>
<feature type="domain" description="Na+-translocating membrane potential-generating system MpsC" evidence="1">
    <location>
        <begin position="20"/>
        <end position="119"/>
    </location>
</feature>
<dbReference type="EMBL" id="PGUY01000021">
    <property type="protein sequence ID" value="PLT30465.1"/>
    <property type="molecule type" value="Genomic_DNA"/>
</dbReference>
<dbReference type="InterPro" id="IPR018745">
    <property type="entry name" value="MpsC"/>
</dbReference>
<organism evidence="2 3">
    <name type="scientific">Peribacillus deserti</name>
    <dbReference type="NCBI Taxonomy" id="673318"/>
    <lineage>
        <taxon>Bacteria</taxon>
        <taxon>Bacillati</taxon>
        <taxon>Bacillota</taxon>
        <taxon>Bacilli</taxon>
        <taxon>Bacillales</taxon>
        <taxon>Bacillaceae</taxon>
        <taxon>Peribacillus</taxon>
    </lineage>
</organism>
<proteinExistence type="predicted"/>
<dbReference type="AlphaFoldDB" id="A0A2N5M803"/>
<sequence length="242" mass="27698">MKEVKLSSLRGILMENKSPEIVIASYVGKLLRDNFGKGPESVYVSIAGEFIVIHIRKFISPMEEALLKQENENVVQNTREIVFQSLVPEIKAFIKGLTGIDINEFYYDWGMSNKSGVFVGIGSPIDGKIGSIEEDFPEKHTMDRKIVDISEEAQKAPEGLKSYLMNDRIIIFIRDGILVTIEKELIRQGYGKILKTTKRILEKKFLHNFDFESVIDRKITDIFVDWDFDLDKSVIVFMLKPS</sequence>
<name>A0A2N5M803_9BACI</name>
<evidence type="ECO:0000313" key="2">
    <source>
        <dbReference type="EMBL" id="PLT30465.1"/>
    </source>
</evidence>
<dbReference type="OrthoDB" id="2677857at2"/>
<accession>A0A2N5M803</accession>
<evidence type="ECO:0000313" key="3">
    <source>
        <dbReference type="Proteomes" id="UP000234748"/>
    </source>
</evidence>
<dbReference type="Pfam" id="PF10057">
    <property type="entry name" value="MpsC"/>
    <property type="match status" value="2"/>
</dbReference>
<reference evidence="2 3" key="1">
    <citation type="submission" date="2017-11" db="EMBL/GenBank/DDBJ databases">
        <title>Comparitive Functional Genomics of Dry Heat Resistant strains isolated from the Viking Spacecraft.</title>
        <authorList>
            <person name="Seuylemezian A."/>
            <person name="Cooper K."/>
            <person name="Vaishampayan P."/>
        </authorList>
    </citation>
    <scope>NUCLEOTIDE SEQUENCE [LARGE SCALE GENOMIC DNA]</scope>
    <source>
        <strain evidence="2 3">V1-29</strain>
    </source>
</reference>
<evidence type="ECO:0000259" key="1">
    <source>
        <dbReference type="Pfam" id="PF10057"/>
    </source>
</evidence>
<keyword evidence="3" id="KW-1185">Reference proteome</keyword>
<protein>
    <recommendedName>
        <fullName evidence="1">Na+-translocating membrane potential-generating system MpsC domain-containing protein</fullName>
    </recommendedName>
</protein>
<gene>
    <name evidence="2" type="ORF">CUU66_07325</name>
</gene>